<evidence type="ECO:0000313" key="2">
    <source>
        <dbReference type="EMBL" id="CAG9132032.1"/>
    </source>
</evidence>
<gene>
    <name evidence="2" type="ORF">PLXY2_LOCUS10570</name>
</gene>
<evidence type="ECO:0000313" key="3">
    <source>
        <dbReference type="Proteomes" id="UP000653454"/>
    </source>
</evidence>
<proteinExistence type="predicted"/>
<name>A0A8S4FZL2_PLUXY</name>
<sequence>MTRSSYRPLVPRSSNNSLDNRESGDRLCVVAVERVLQNGSALCAATISRWRGDASA</sequence>
<evidence type="ECO:0000256" key="1">
    <source>
        <dbReference type="SAM" id="MobiDB-lite"/>
    </source>
</evidence>
<feature type="region of interest" description="Disordered" evidence="1">
    <location>
        <begin position="1"/>
        <end position="22"/>
    </location>
</feature>
<dbReference type="EMBL" id="CAJHNJ030000047">
    <property type="protein sequence ID" value="CAG9132032.1"/>
    <property type="molecule type" value="Genomic_DNA"/>
</dbReference>
<comment type="caution">
    <text evidence="2">The sequence shown here is derived from an EMBL/GenBank/DDBJ whole genome shotgun (WGS) entry which is preliminary data.</text>
</comment>
<keyword evidence="3" id="KW-1185">Reference proteome</keyword>
<dbReference type="Proteomes" id="UP000653454">
    <property type="component" value="Unassembled WGS sequence"/>
</dbReference>
<protein>
    <submittedName>
        <fullName evidence="2">(diamondback moth) hypothetical protein</fullName>
    </submittedName>
</protein>
<dbReference type="AlphaFoldDB" id="A0A8S4FZL2"/>
<accession>A0A8S4FZL2</accession>
<organism evidence="2 3">
    <name type="scientific">Plutella xylostella</name>
    <name type="common">Diamondback moth</name>
    <name type="synonym">Plutella maculipennis</name>
    <dbReference type="NCBI Taxonomy" id="51655"/>
    <lineage>
        <taxon>Eukaryota</taxon>
        <taxon>Metazoa</taxon>
        <taxon>Ecdysozoa</taxon>
        <taxon>Arthropoda</taxon>
        <taxon>Hexapoda</taxon>
        <taxon>Insecta</taxon>
        <taxon>Pterygota</taxon>
        <taxon>Neoptera</taxon>
        <taxon>Endopterygota</taxon>
        <taxon>Lepidoptera</taxon>
        <taxon>Glossata</taxon>
        <taxon>Ditrysia</taxon>
        <taxon>Yponomeutoidea</taxon>
        <taxon>Plutellidae</taxon>
        <taxon>Plutella</taxon>
    </lineage>
</organism>
<reference evidence="2" key="1">
    <citation type="submission" date="2020-11" db="EMBL/GenBank/DDBJ databases">
        <authorList>
            <person name="Whiteford S."/>
        </authorList>
    </citation>
    <scope>NUCLEOTIDE SEQUENCE</scope>
</reference>